<protein>
    <submittedName>
        <fullName evidence="2">Uncharacterized protein</fullName>
    </submittedName>
</protein>
<name>A0A517U1P2_9BACT</name>
<sequence>MPSRRVGTGRRDAFDDSSCGRLGLDKIVGIANADGRGTVGDRISGVAALRLGRRFTTRSALIATAVVAGLLGMAVAL</sequence>
<dbReference type="EMBL" id="CP036339">
    <property type="protein sequence ID" value="QDT74532.1"/>
    <property type="molecule type" value="Genomic_DNA"/>
</dbReference>
<dbReference type="Proteomes" id="UP000317909">
    <property type="component" value="Chromosome"/>
</dbReference>
<reference evidence="2 3" key="1">
    <citation type="submission" date="2019-02" db="EMBL/GenBank/DDBJ databases">
        <title>Deep-cultivation of Planctomycetes and their phenomic and genomic characterization uncovers novel biology.</title>
        <authorList>
            <person name="Wiegand S."/>
            <person name="Jogler M."/>
            <person name="Boedeker C."/>
            <person name="Pinto D."/>
            <person name="Vollmers J."/>
            <person name="Rivas-Marin E."/>
            <person name="Kohn T."/>
            <person name="Peeters S.H."/>
            <person name="Heuer A."/>
            <person name="Rast P."/>
            <person name="Oberbeckmann S."/>
            <person name="Bunk B."/>
            <person name="Jeske O."/>
            <person name="Meyerdierks A."/>
            <person name="Storesund J.E."/>
            <person name="Kallscheuer N."/>
            <person name="Luecker S."/>
            <person name="Lage O.M."/>
            <person name="Pohl T."/>
            <person name="Merkel B.J."/>
            <person name="Hornburger P."/>
            <person name="Mueller R.-W."/>
            <person name="Bruemmer F."/>
            <person name="Labrenz M."/>
            <person name="Spormann A.M."/>
            <person name="Op den Camp H."/>
            <person name="Overmann J."/>
            <person name="Amann R."/>
            <person name="Jetten M.S.M."/>
            <person name="Mascher T."/>
            <person name="Medema M.H."/>
            <person name="Devos D.P."/>
            <person name="Kaster A.-K."/>
            <person name="Ovreas L."/>
            <person name="Rohde M."/>
            <person name="Galperin M.Y."/>
            <person name="Jogler C."/>
        </authorList>
    </citation>
    <scope>NUCLEOTIDE SEQUENCE [LARGE SCALE GENOMIC DNA]</scope>
    <source>
        <strain evidence="2 3">I41</strain>
    </source>
</reference>
<evidence type="ECO:0000313" key="3">
    <source>
        <dbReference type="Proteomes" id="UP000317909"/>
    </source>
</evidence>
<keyword evidence="1" id="KW-0472">Membrane</keyword>
<evidence type="ECO:0000313" key="2">
    <source>
        <dbReference type="EMBL" id="QDT74532.1"/>
    </source>
</evidence>
<keyword evidence="1" id="KW-0812">Transmembrane</keyword>
<dbReference type="RefSeq" id="WP_145434269.1">
    <property type="nucleotide sequence ID" value="NZ_CP036339.1"/>
</dbReference>
<accession>A0A517U1P2</accession>
<gene>
    <name evidence="2" type="ORF">I41_37290</name>
</gene>
<proteinExistence type="predicted"/>
<feature type="transmembrane region" description="Helical" evidence="1">
    <location>
        <begin position="59"/>
        <end position="76"/>
    </location>
</feature>
<keyword evidence="1" id="KW-1133">Transmembrane helix</keyword>
<dbReference type="AlphaFoldDB" id="A0A517U1P2"/>
<keyword evidence="3" id="KW-1185">Reference proteome</keyword>
<organism evidence="2 3">
    <name type="scientific">Lacipirellula limnantheis</name>
    <dbReference type="NCBI Taxonomy" id="2528024"/>
    <lineage>
        <taxon>Bacteria</taxon>
        <taxon>Pseudomonadati</taxon>
        <taxon>Planctomycetota</taxon>
        <taxon>Planctomycetia</taxon>
        <taxon>Pirellulales</taxon>
        <taxon>Lacipirellulaceae</taxon>
        <taxon>Lacipirellula</taxon>
    </lineage>
</organism>
<dbReference type="KEGG" id="llh:I41_37290"/>
<evidence type="ECO:0000256" key="1">
    <source>
        <dbReference type="SAM" id="Phobius"/>
    </source>
</evidence>